<dbReference type="Pfam" id="PF01872">
    <property type="entry name" value="RibD_C"/>
    <property type="match status" value="1"/>
</dbReference>
<evidence type="ECO:0000313" key="2">
    <source>
        <dbReference type="EMBL" id="MBB5114870.1"/>
    </source>
</evidence>
<organism evidence="2 3">
    <name type="scientific">Micromonospora echinospora</name>
    <name type="common">Micromonospora purpurea</name>
    <dbReference type="NCBI Taxonomy" id="1877"/>
    <lineage>
        <taxon>Bacteria</taxon>
        <taxon>Bacillati</taxon>
        <taxon>Actinomycetota</taxon>
        <taxon>Actinomycetes</taxon>
        <taxon>Micromonosporales</taxon>
        <taxon>Micromonosporaceae</taxon>
        <taxon>Micromonospora</taxon>
    </lineage>
</organism>
<dbReference type="InterPro" id="IPR024072">
    <property type="entry name" value="DHFR-like_dom_sf"/>
</dbReference>
<dbReference type="GeneID" id="300295245"/>
<dbReference type="RefSeq" id="WP_184686640.1">
    <property type="nucleotide sequence ID" value="NZ_JACHJC010000001.1"/>
</dbReference>
<keyword evidence="3" id="KW-1185">Reference proteome</keyword>
<comment type="caution">
    <text evidence="2">The sequence shown here is derived from an EMBL/GenBank/DDBJ whole genome shotgun (WGS) entry which is preliminary data.</text>
</comment>
<feature type="domain" description="Bacterial bifunctional deaminase-reductase C-terminal" evidence="1">
    <location>
        <begin position="3"/>
        <end position="178"/>
    </location>
</feature>
<evidence type="ECO:0000313" key="3">
    <source>
        <dbReference type="Proteomes" id="UP000618986"/>
    </source>
</evidence>
<evidence type="ECO:0000259" key="1">
    <source>
        <dbReference type="Pfam" id="PF01872"/>
    </source>
</evidence>
<protein>
    <submittedName>
        <fullName evidence="2">Dihydrofolate reductase</fullName>
    </submittedName>
</protein>
<dbReference type="EMBL" id="JACHJC010000001">
    <property type="protein sequence ID" value="MBB5114870.1"/>
    <property type="molecule type" value="Genomic_DNA"/>
</dbReference>
<gene>
    <name evidence="2" type="ORF">FHU28_004709</name>
</gene>
<dbReference type="PANTHER" id="PTHR38011:SF11">
    <property type="entry name" value="2,5-DIAMINO-6-RIBOSYLAMINO-4(3H)-PYRIMIDINONE 5'-PHOSPHATE REDUCTASE"/>
    <property type="match status" value="1"/>
</dbReference>
<dbReference type="PANTHER" id="PTHR38011">
    <property type="entry name" value="DIHYDROFOLATE REDUCTASE FAMILY PROTEIN (AFU_ORTHOLOGUE AFUA_8G06820)"/>
    <property type="match status" value="1"/>
</dbReference>
<dbReference type="InterPro" id="IPR050765">
    <property type="entry name" value="Riboflavin_Biosynth_HTPR"/>
</dbReference>
<proteinExistence type="predicted"/>
<sequence>MAKLIYVNNVSLDGYMEDERGAFAWLPMDDEVFVVYTDLLRSVGTFLYGRRLYEAMAVWETDAALAAQSDLMSDFASAWQAARKVVYSTTLAAVSTADTRLERRFDPAEVHELKATASSDLTVGGAHLAAQALEAGLVDECQLFVWPVVVGGGKPSLPTGMRVDLELLDERRFRNGVVHLRYRPLGQ</sequence>
<reference evidence="2 3" key="1">
    <citation type="submission" date="2020-08" db="EMBL/GenBank/DDBJ databases">
        <title>Sequencing the genomes of 1000 actinobacteria strains.</title>
        <authorList>
            <person name="Klenk H.-P."/>
        </authorList>
    </citation>
    <scope>NUCLEOTIDE SEQUENCE [LARGE SCALE GENOMIC DNA]</scope>
    <source>
        <strain evidence="2 3">DSM 43036</strain>
    </source>
</reference>
<dbReference type="SUPFAM" id="SSF53597">
    <property type="entry name" value="Dihydrofolate reductase-like"/>
    <property type="match status" value="1"/>
</dbReference>
<name>A0ABR6MHL1_MICEC</name>
<dbReference type="Gene3D" id="3.40.430.10">
    <property type="entry name" value="Dihydrofolate Reductase, subunit A"/>
    <property type="match status" value="1"/>
</dbReference>
<dbReference type="InterPro" id="IPR002734">
    <property type="entry name" value="RibDG_C"/>
</dbReference>
<accession>A0ABR6MHL1</accession>
<dbReference type="Proteomes" id="UP000618986">
    <property type="component" value="Unassembled WGS sequence"/>
</dbReference>